<name>A0ABD6DL42_9EURY</name>
<dbReference type="RefSeq" id="WP_256401017.1">
    <property type="nucleotide sequence ID" value="NZ_JANHJR010000003.1"/>
</dbReference>
<dbReference type="EMBL" id="JBHUDO010000003">
    <property type="protein sequence ID" value="MFD1646912.1"/>
    <property type="molecule type" value="Genomic_DNA"/>
</dbReference>
<keyword evidence="3" id="KW-1185">Reference proteome</keyword>
<evidence type="ECO:0000313" key="2">
    <source>
        <dbReference type="EMBL" id="MFD1646912.1"/>
    </source>
</evidence>
<dbReference type="AlphaFoldDB" id="A0ABD6DL42"/>
<dbReference type="Proteomes" id="UP001597034">
    <property type="component" value="Unassembled WGS sequence"/>
</dbReference>
<reference evidence="2 3" key="1">
    <citation type="journal article" date="2019" name="Int. J. Syst. Evol. Microbiol.">
        <title>The Global Catalogue of Microorganisms (GCM) 10K type strain sequencing project: providing services to taxonomists for standard genome sequencing and annotation.</title>
        <authorList>
            <consortium name="The Broad Institute Genomics Platform"/>
            <consortium name="The Broad Institute Genome Sequencing Center for Infectious Disease"/>
            <person name="Wu L."/>
            <person name="Ma J."/>
        </authorList>
    </citation>
    <scope>NUCLEOTIDE SEQUENCE [LARGE SCALE GENOMIC DNA]</scope>
    <source>
        <strain evidence="2 3">CGMCC 1.10390</strain>
    </source>
</reference>
<accession>A0ABD6DL42</accession>
<proteinExistence type="predicted"/>
<feature type="transmembrane region" description="Helical" evidence="1">
    <location>
        <begin position="47"/>
        <end position="65"/>
    </location>
</feature>
<sequence length="72" mass="7931">MSFIRRLFNQVDQWASNLSRARYAVFLGASAATGVLVVGLLLSEELYIVQAVAMGVVMLVLEYTFGKFQAAE</sequence>
<feature type="transmembrane region" description="Helical" evidence="1">
    <location>
        <begin position="21"/>
        <end position="41"/>
    </location>
</feature>
<keyword evidence="1" id="KW-0812">Transmembrane</keyword>
<comment type="caution">
    <text evidence="2">The sequence shown here is derived from an EMBL/GenBank/DDBJ whole genome shotgun (WGS) entry which is preliminary data.</text>
</comment>
<organism evidence="2 3">
    <name type="scientific">Haloarchaeobius litoreus</name>
    <dbReference type="NCBI Taxonomy" id="755306"/>
    <lineage>
        <taxon>Archaea</taxon>
        <taxon>Methanobacteriati</taxon>
        <taxon>Methanobacteriota</taxon>
        <taxon>Stenosarchaea group</taxon>
        <taxon>Halobacteria</taxon>
        <taxon>Halobacteriales</taxon>
        <taxon>Halorubellaceae</taxon>
        <taxon>Haloarchaeobius</taxon>
    </lineage>
</organism>
<evidence type="ECO:0000313" key="3">
    <source>
        <dbReference type="Proteomes" id="UP001597034"/>
    </source>
</evidence>
<protein>
    <submittedName>
        <fullName evidence="2">Uncharacterized protein</fullName>
    </submittedName>
</protein>
<evidence type="ECO:0000256" key="1">
    <source>
        <dbReference type="SAM" id="Phobius"/>
    </source>
</evidence>
<keyword evidence="1" id="KW-0472">Membrane</keyword>
<gene>
    <name evidence="2" type="ORF">ACFSBL_14575</name>
</gene>
<keyword evidence="1" id="KW-1133">Transmembrane helix</keyword>